<dbReference type="InterPro" id="IPR023915">
    <property type="entry name" value="Bifunctiontional_GlmU_arc-type"/>
</dbReference>
<dbReference type="GO" id="GO:0006048">
    <property type="term" value="P:UDP-N-acetylglucosamine biosynthetic process"/>
    <property type="evidence" value="ECO:0007669"/>
    <property type="project" value="UniProtKB-UniPathway"/>
</dbReference>
<dbReference type="PANTHER" id="PTHR43584:SF8">
    <property type="entry name" value="N-ACETYLMURAMATE ALPHA-1-PHOSPHATE URIDYLYLTRANSFERASE"/>
    <property type="match status" value="1"/>
</dbReference>
<feature type="domain" description="Nucleotidyl transferase" evidence="10">
    <location>
        <begin position="31"/>
        <end position="243"/>
    </location>
</feature>
<dbReference type="Proteomes" id="UP000000262">
    <property type="component" value="Chromosome"/>
</dbReference>
<dbReference type="Pfam" id="PF00483">
    <property type="entry name" value="NTP_transferase"/>
    <property type="match status" value="1"/>
</dbReference>
<dbReference type="HOGENOM" id="CLU_029499_0_1_2"/>
<organism evidence="11 12">
    <name type="scientific">Ignicoccus hospitalis (strain KIN4/I / DSM 18386 / JCM 14125)</name>
    <dbReference type="NCBI Taxonomy" id="453591"/>
    <lineage>
        <taxon>Archaea</taxon>
        <taxon>Thermoproteota</taxon>
        <taxon>Thermoprotei</taxon>
        <taxon>Desulfurococcales</taxon>
        <taxon>Desulfurococcaceae</taxon>
        <taxon>Ignicoccus</taxon>
    </lineage>
</organism>
<evidence type="ECO:0000313" key="12">
    <source>
        <dbReference type="Proteomes" id="UP000000262"/>
    </source>
</evidence>
<feature type="compositionally biased region" description="Basic and acidic residues" evidence="9">
    <location>
        <begin position="1"/>
        <end position="11"/>
    </location>
</feature>
<protein>
    <submittedName>
        <fullName evidence="11">Nucleotidyl transferase</fullName>
    </submittedName>
</protein>
<dbReference type="STRING" id="453591.Igni_0873"/>
<dbReference type="GO" id="GO:0019134">
    <property type="term" value="F:glucosamine-1-phosphate N-acetyltransferase activity"/>
    <property type="evidence" value="ECO:0007669"/>
    <property type="project" value="UniProtKB-EC"/>
</dbReference>
<keyword evidence="5" id="KW-0511">Multifunctional enzyme</keyword>
<evidence type="ECO:0000313" key="11">
    <source>
        <dbReference type="EMBL" id="ABU82055.1"/>
    </source>
</evidence>
<evidence type="ECO:0000256" key="3">
    <source>
        <dbReference type="ARBA" id="ARBA00022679"/>
    </source>
</evidence>
<keyword evidence="12" id="KW-1185">Reference proteome</keyword>
<evidence type="ECO:0000256" key="6">
    <source>
        <dbReference type="ARBA" id="ARBA00023315"/>
    </source>
</evidence>
<dbReference type="InterPro" id="IPR029044">
    <property type="entry name" value="Nucleotide-diphossugar_trans"/>
</dbReference>
<dbReference type="CDD" id="cd05636">
    <property type="entry name" value="LbH_G1P_TT_C_like"/>
    <property type="match status" value="1"/>
</dbReference>
<dbReference type="PANTHER" id="PTHR43584">
    <property type="entry name" value="NUCLEOTIDYL TRANSFERASE"/>
    <property type="match status" value="1"/>
</dbReference>
<reference evidence="11 12" key="1">
    <citation type="journal article" date="2008" name="Genome Biol.">
        <title>A genomic analysis of the archaeal system Ignicoccus hospitalis-Nanoarchaeum equitans.</title>
        <authorList>
            <person name="Podar M."/>
            <person name="Anderson I."/>
            <person name="Makarova K.S."/>
            <person name="Elkins J.G."/>
            <person name="Ivanova N."/>
            <person name="Wall M.A."/>
            <person name="Lykidis A."/>
            <person name="Mavromatis K."/>
            <person name="Sun H."/>
            <person name="Hudson M.E."/>
            <person name="Chen W."/>
            <person name="Deciu C."/>
            <person name="Hutchison D."/>
            <person name="Eads J.R."/>
            <person name="Anderson A."/>
            <person name="Fernandes F."/>
            <person name="Szeto E."/>
            <person name="Lapidus A."/>
            <person name="Kyrpides N.C."/>
            <person name="Saier M.H.Jr."/>
            <person name="Richardson P.M."/>
            <person name="Rachel R."/>
            <person name="Huber H."/>
            <person name="Eisen J.A."/>
            <person name="Koonin E.V."/>
            <person name="Keller M."/>
            <person name="Stetter K.O."/>
        </authorList>
    </citation>
    <scope>NUCLEOTIDE SEQUENCE [LARGE SCALE GENOMIC DNA]</scope>
    <source>
        <strain evidence="12">KIN4/I / DSM 18386 / JCM 14125</strain>
    </source>
</reference>
<gene>
    <name evidence="11" type="ordered locus">Igni_0873</name>
</gene>
<dbReference type="UniPathway" id="UPA00113">
    <property type="reaction ID" value="UER00532"/>
</dbReference>
<name>A8AAV3_IGNH4</name>
<dbReference type="Gene3D" id="3.90.550.10">
    <property type="entry name" value="Spore Coat Polysaccharide Biosynthesis Protein SpsA, Chain A"/>
    <property type="match status" value="1"/>
</dbReference>
<keyword evidence="6" id="KW-0012">Acyltransferase</keyword>
<comment type="catalytic activity">
    <reaction evidence="7">
        <text>alpha-D-glucosamine 1-phosphate + acetyl-CoA = N-acetyl-alpha-D-glucosamine 1-phosphate + CoA + H(+)</text>
        <dbReference type="Rhea" id="RHEA:13725"/>
        <dbReference type="ChEBI" id="CHEBI:15378"/>
        <dbReference type="ChEBI" id="CHEBI:57287"/>
        <dbReference type="ChEBI" id="CHEBI:57288"/>
        <dbReference type="ChEBI" id="CHEBI:57776"/>
        <dbReference type="ChEBI" id="CHEBI:58516"/>
        <dbReference type="EC" id="2.3.1.157"/>
    </reaction>
</comment>
<dbReference type="eggNOG" id="arCOG00666">
    <property type="taxonomic scope" value="Archaea"/>
</dbReference>
<dbReference type="InterPro" id="IPR005835">
    <property type="entry name" value="NTP_transferase_dom"/>
</dbReference>
<dbReference type="AlphaFoldDB" id="A8AAV3"/>
<dbReference type="InterPro" id="IPR011004">
    <property type="entry name" value="Trimer_LpxA-like_sf"/>
</dbReference>
<dbReference type="KEGG" id="iho:Igni_0873"/>
<evidence type="ECO:0000256" key="1">
    <source>
        <dbReference type="ARBA" id="ARBA00005166"/>
    </source>
</evidence>
<accession>A8AAV3</accession>
<comment type="pathway">
    <text evidence="1">Nucleotide-sugar biosynthesis; UDP-N-acetyl-alpha-D-glucosamine biosynthesis; N-acetyl-alpha-D-glucosamine 1-phosphate from alpha-D-glucosamine 6-phosphate (route II): step 2/2.</text>
</comment>
<proteinExistence type="predicted"/>
<evidence type="ECO:0000256" key="5">
    <source>
        <dbReference type="ARBA" id="ARBA00023268"/>
    </source>
</evidence>
<evidence type="ECO:0000256" key="2">
    <source>
        <dbReference type="ARBA" id="ARBA00005208"/>
    </source>
</evidence>
<evidence type="ECO:0000256" key="8">
    <source>
        <dbReference type="ARBA" id="ARBA00048493"/>
    </source>
</evidence>
<dbReference type="GO" id="GO:0003977">
    <property type="term" value="F:UDP-N-acetylglucosamine diphosphorylase activity"/>
    <property type="evidence" value="ECO:0007669"/>
    <property type="project" value="UniProtKB-EC"/>
</dbReference>
<comment type="pathway">
    <text evidence="2">Nucleotide-sugar biosynthesis; UDP-N-acetyl-alpha-D-glucosamine biosynthesis; UDP-N-acetyl-alpha-D-glucosamine from N-acetyl-alpha-D-glucosamine 1-phosphate: step 1/1.</text>
</comment>
<keyword evidence="4" id="KW-0548">Nucleotidyltransferase</keyword>
<dbReference type="NCBIfam" id="TIGR03992">
    <property type="entry name" value="Arch_glmU"/>
    <property type="match status" value="1"/>
</dbReference>
<dbReference type="PhylomeDB" id="A8AAV3"/>
<feature type="region of interest" description="Disordered" evidence="9">
    <location>
        <begin position="1"/>
        <end position="23"/>
    </location>
</feature>
<dbReference type="EMBL" id="CP000816">
    <property type="protein sequence ID" value="ABU82055.1"/>
    <property type="molecule type" value="Genomic_DNA"/>
</dbReference>
<evidence type="ECO:0000256" key="9">
    <source>
        <dbReference type="SAM" id="MobiDB-lite"/>
    </source>
</evidence>
<dbReference type="CDD" id="cd04181">
    <property type="entry name" value="NTP_transferase"/>
    <property type="match status" value="1"/>
</dbReference>
<evidence type="ECO:0000259" key="10">
    <source>
        <dbReference type="Pfam" id="PF00483"/>
    </source>
</evidence>
<evidence type="ECO:0000256" key="7">
    <source>
        <dbReference type="ARBA" id="ARBA00048247"/>
    </source>
</evidence>
<dbReference type="InterPro" id="IPR050065">
    <property type="entry name" value="GlmU-like"/>
</dbReference>
<evidence type="ECO:0000256" key="4">
    <source>
        <dbReference type="ARBA" id="ARBA00022695"/>
    </source>
</evidence>
<dbReference type="Gene3D" id="2.160.10.10">
    <property type="entry name" value="Hexapeptide repeat proteins"/>
    <property type="match status" value="1"/>
</dbReference>
<sequence>MTPDERSRVGREPFSALPSSDPRSPALRTAAVLLAAGKGERMWPLTSTRPKPLLPVALGESLLERWIKALKEITEDIIVVVNKEHVKYFENLRSEYGVELAVQIAAPGTGAALASVKPPEADYVVVAYADVYLQRPLLELKRLLAEAPSVLAVRVDDVSQYGALVVENGEVREVIEKEMSGPGLINGGVYVFSKEIFELLKELKPSKRGEYELTDLVKGLRAVEVASGWKDVGRPWDIFDVMKMEFEVREGLENPWGPGKVYGELPEVKGEVYVEGPVYFGEGVVLGPFAHVRPYVALLDGVKVGPFVQVKESMIMEGSRLPHLNYVGDSVVAEDVNFGAGSVTANLRFDEREVEVTLKGQRVSTGRRKLGAIVGGGARIGVNVSLMPGTRVGARSWIYPGCVVRGDVPDGARYKC</sequence>
<comment type="catalytic activity">
    <reaction evidence="8">
        <text>N-acetyl-alpha-D-glucosamine 1-phosphate + UTP + H(+) = UDP-N-acetyl-alpha-D-glucosamine + diphosphate</text>
        <dbReference type="Rhea" id="RHEA:13509"/>
        <dbReference type="ChEBI" id="CHEBI:15378"/>
        <dbReference type="ChEBI" id="CHEBI:33019"/>
        <dbReference type="ChEBI" id="CHEBI:46398"/>
        <dbReference type="ChEBI" id="CHEBI:57705"/>
        <dbReference type="ChEBI" id="CHEBI:57776"/>
        <dbReference type="EC" id="2.7.7.23"/>
    </reaction>
</comment>
<dbReference type="SUPFAM" id="SSF53448">
    <property type="entry name" value="Nucleotide-diphospho-sugar transferases"/>
    <property type="match status" value="1"/>
</dbReference>
<dbReference type="SUPFAM" id="SSF51161">
    <property type="entry name" value="Trimeric LpxA-like enzymes"/>
    <property type="match status" value="1"/>
</dbReference>
<keyword evidence="3 11" id="KW-0808">Transferase</keyword>